<dbReference type="EMBL" id="CM055100">
    <property type="protein sequence ID" value="KAJ7543285.1"/>
    <property type="molecule type" value="Genomic_DNA"/>
</dbReference>
<organism evidence="1 2">
    <name type="scientific">Diphasiastrum complanatum</name>
    <name type="common">Issler's clubmoss</name>
    <name type="synonym">Lycopodium complanatum</name>
    <dbReference type="NCBI Taxonomy" id="34168"/>
    <lineage>
        <taxon>Eukaryota</taxon>
        <taxon>Viridiplantae</taxon>
        <taxon>Streptophyta</taxon>
        <taxon>Embryophyta</taxon>
        <taxon>Tracheophyta</taxon>
        <taxon>Lycopodiopsida</taxon>
        <taxon>Lycopodiales</taxon>
        <taxon>Lycopodiaceae</taxon>
        <taxon>Lycopodioideae</taxon>
        <taxon>Diphasiastrum</taxon>
    </lineage>
</organism>
<accession>A0ACC2CMN8</accession>
<name>A0ACC2CMN8_DIPCM</name>
<keyword evidence="2" id="KW-1185">Reference proteome</keyword>
<comment type="caution">
    <text evidence="1">The sequence shown here is derived from an EMBL/GenBank/DDBJ whole genome shotgun (WGS) entry which is preliminary data.</text>
</comment>
<proteinExistence type="predicted"/>
<dbReference type="Proteomes" id="UP001162992">
    <property type="component" value="Chromosome 9"/>
</dbReference>
<sequence length="534" mass="59758">MDRVAAMATEAAAFPGPYCSTVSFCGRSSLGAGLANQVAGLRTDIAFADHDASSIGRSMRRNGRERRVQAIPVCLRGKCNNNRQWEQVACVHRLRSIRKSGWQSTLQNTGICCSSGFSIEEESTGTASGCTRLKRGTSLMARVFGRNYFPRQTASRAFQLWTAFEVFQEHQQAQRNSFGNKSEIGCTKKNCSAFSDDQVDLASPERPPNSPDLHHPCLEYDRSNQNTYKHDYLRSCFFFLASTFLILFMGLRVVKPAFAQTTVAPPTKVEEEQVKDEHPKMEQEGTEEGKSTKKISDALLKEIEKYLADAAKGAELPPEVVFQAFIEQHPDDVEAHQALLLICMQRGEAGKALPLVEKLIILQPDEIEWKYIRAQALDLVGDMGKARQAFEEILKLEPLSARALQGAAITMQKTGEGDRAAIEMLQAAIKKAASQNLFKEARNLRMLLGQILTLQQGNLEQALLEYDNLVKDEPGDFRPFLCQGLIYSIEGKSKEAEEKFEDYRRRCPKDFPNRKYLDALATTAKAESHKVKQE</sequence>
<reference evidence="2" key="1">
    <citation type="journal article" date="2024" name="Proc. Natl. Acad. Sci. U.S.A.">
        <title>Extraordinary preservation of gene collinearity over three hundred million years revealed in homosporous lycophytes.</title>
        <authorList>
            <person name="Li C."/>
            <person name="Wickell D."/>
            <person name="Kuo L.Y."/>
            <person name="Chen X."/>
            <person name="Nie B."/>
            <person name="Liao X."/>
            <person name="Peng D."/>
            <person name="Ji J."/>
            <person name="Jenkins J."/>
            <person name="Williams M."/>
            <person name="Shu S."/>
            <person name="Plott C."/>
            <person name="Barry K."/>
            <person name="Rajasekar S."/>
            <person name="Grimwood J."/>
            <person name="Han X."/>
            <person name="Sun S."/>
            <person name="Hou Z."/>
            <person name="He W."/>
            <person name="Dai G."/>
            <person name="Sun C."/>
            <person name="Schmutz J."/>
            <person name="Leebens-Mack J.H."/>
            <person name="Li F.W."/>
            <person name="Wang L."/>
        </authorList>
    </citation>
    <scope>NUCLEOTIDE SEQUENCE [LARGE SCALE GENOMIC DNA]</scope>
    <source>
        <strain evidence="2">cv. PW_Plant_1</strain>
    </source>
</reference>
<protein>
    <submittedName>
        <fullName evidence="1">Uncharacterized protein</fullName>
    </submittedName>
</protein>
<gene>
    <name evidence="1" type="ORF">O6H91_09G031800</name>
</gene>
<evidence type="ECO:0000313" key="1">
    <source>
        <dbReference type="EMBL" id="KAJ7543285.1"/>
    </source>
</evidence>
<evidence type="ECO:0000313" key="2">
    <source>
        <dbReference type="Proteomes" id="UP001162992"/>
    </source>
</evidence>